<name>A0A0A1X5X7_ZEUCU</name>
<feature type="compositionally biased region" description="Basic residues" evidence="4">
    <location>
        <begin position="36"/>
        <end position="46"/>
    </location>
</feature>
<evidence type="ECO:0000256" key="1">
    <source>
        <dbReference type="ARBA" id="ARBA00023015"/>
    </source>
</evidence>
<gene>
    <name evidence="5" type="primary">Gon4l</name>
    <name evidence="5" type="ORF">g.26623</name>
</gene>
<feature type="region of interest" description="Disordered" evidence="4">
    <location>
        <begin position="1"/>
        <end position="54"/>
    </location>
</feature>
<reference evidence="5" key="1">
    <citation type="submission" date="2014-11" db="EMBL/GenBank/DDBJ databases">
        <authorList>
            <person name="Geib S."/>
        </authorList>
    </citation>
    <scope>NUCLEOTIDE SEQUENCE</scope>
</reference>
<dbReference type="PANTHER" id="PTHR16088:SF3">
    <property type="entry name" value="GON-4-LIKE PROTEIN"/>
    <property type="match status" value="1"/>
</dbReference>
<keyword evidence="2" id="KW-0804">Transcription</keyword>
<feature type="region of interest" description="Disordered" evidence="4">
    <location>
        <begin position="183"/>
        <end position="222"/>
    </location>
</feature>
<evidence type="ECO:0000256" key="4">
    <source>
        <dbReference type="SAM" id="MobiDB-lite"/>
    </source>
</evidence>
<sequence length="878" mass="100550">MPGGSAKKQSPGVDSSRANTSNSSVRNASGSTGSSRARKRKRCKVKRFSDSDLESELEDCNMEDAIEIEKKLRKVAKDNDLSHDEMRQLIQKFVKNEHILALVTLKAEDEIARERRESEQPAIIITDTPSVPKLTRAKARELNKTPGITLSAINEIKAPEIATLIQDELHSDEDDEEYVFKEEDFISDDDPNTTASDLDSNPRTPQTPYSQTETEDSPVKLTDDGCFKIPLEKHKSAREDVRIAARTRSKLCLEQRAIEDLESEFVPPDVEQIDLQDFDMTANDEDWMQFLNDFSKPLNTSFVADEDDPINDPEYVAAEKIFEDAEELRDINIPRKELTDLVAELFEGLVNEGVSLESIELNTPEKFLLHNYGETSITADNNNSPPTERLNTPAIPVNDARDHVVRALNFNTPTTRAYNTQAPPTNYVADVPPLVPINNRPNVTVNDYTFNPHVVSTPSTQLQAPVAYTNSPEQGGSQVVTLPASNFSSEPEWIAVKIPGQSNSYQLARVVPNANAFGPPPLVRIQPQRLMPARPAEQSATPKPTEDPRYSVPYDTNFTYEYISIRKHVYTEYLKRFESVRNITHDVSQISELPNEAIGFTKQQHDILQQQLRIHVQMLTQTFIQSYSHPIYWKLSFKAKDMLLEIEKRAQDDASFRAWNLKSAVSLIQQWEEDLNKDTPENKEMMKFIHHEISSTKSNCRQVPRFPPRIMEFVLNSEVFMYPEYLPRIPFISRRSKYEAFAPAEMQLIAMGLDRHIRKIRETGEEISKKTSELKVVVQRLAKDTVYGKSYRRIWAQVKCLKSADYYNPVKYYFEYKRAPPVQHKLIYFENNKVLLPKDRYTELPLAWQTHIDEVSAYLILNYYKILHFCASVHIIGI</sequence>
<feature type="region of interest" description="Disordered" evidence="4">
    <location>
        <begin position="532"/>
        <end position="551"/>
    </location>
</feature>
<dbReference type="GO" id="GO:0006355">
    <property type="term" value="P:regulation of DNA-templated transcription"/>
    <property type="evidence" value="ECO:0007669"/>
    <property type="project" value="TreeGrafter"/>
</dbReference>
<dbReference type="InterPro" id="IPR052435">
    <property type="entry name" value="YY1-Transcr_Regul"/>
</dbReference>
<dbReference type="GO" id="GO:0003712">
    <property type="term" value="F:transcription coregulator activity"/>
    <property type="evidence" value="ECO:0007669"/>
    <property type="project" value="TreeGrafter"/>
</dbReference>
<organism evidence="5">
    <name type="scientific">Zeugodacus cucurbitae</name>
    <name type="common">Melon fruit fly</name>
    <name type="synonym">Bactrocera cucurbitae</name>
    <dbReference type="NCBI Taxonomy" id="28588"/>
    <lineage>
        <taxon>Eukaryota</taxon>
        <taxon>Metazoa</taxon>
        <taxon>Ecdysozoa</taxon>
        <taxon>Arthropoda</taxon>
        <taxon>Hexapoda</taxon>
        <taxon>Insecta</taxon>
        <taxon>Pterygota</taxon>
        <taxon>Neoptera</taxon>
        <taxon>Endopterygota</taxon>
        <taxon>Diptera</taxon>
        <taxon>Brachycera</taxon>
        <taxon>Muscomorpha</taxon>
        <taxon>Tephritoidea</taxon>
        <taxon>Tephritidae</taxon>
        <taxon>Zeugodacus</taxon>
        <taxon>Zeugodacus</taxon>
    </lineage>
</organism>
<proteinExistence type="predicted"/>
<evidence type="ECO:0000313" key="5">
    <source>
        <dbReference type="EMBL" id="JAD06140.1"/>
    </source>
</evidence>
<protein>
    <submittedName>
        <fullName evidence="5">GON-4-like protein</fullName>
    </submittedName>
</protein>
<accession>A0A0A1X5X7</accession>
<keyword evidence="1" id="KW-0805">Transcription regulation</keyword>
<feature type="compositionally biased region" description="Polar residues" evidence="4">
    <location>
        <begin position="12"/>
        <end position="35"/>
    </location>
</feature>
<feature type="compositionally biased region" description="Polar residues" evidence="4">
    <location>
        <begin position="192"/>
        <end position="212"/>
    </location>
</feature>
<evidence type="ECO:0000256" key="3">
    <source>
        <dbReference type="ARBA" id="ARBA00023242"/>
    </source>
</evidence>
<keyword evidence="3" id="KW-0539">Nucleus</keyword>
<reference evidence="5" key="2">
    <citation type="journal article" date="2015" name="Gigascience">
        <title>Reconstructing a comprehensive transcriptome assembly of a white-pupal translocated strain of the pest fruit fly Bactrocera cucurbitae.</title>
        <authorList>
            <person name="Sim S.B."/>
            <person name="Calla B."/>
            <person name="Hall B."/>
            <person name="DeRego T."/>
            <person name="Geib S.M."/>
        </authorList>
    </citation>
    <scope>NUCLEOTIDE SEQUENCE</scope>
</reference>
<dbReference type="GO" id="GO:0005634">
    <property type="term" value="C:nucleus"/>
    <property type="evidence" value="ECO:0007669"/>
    <property type="project" value="TreeGrafter"/>
</dbReference>
<evidence type="ECO:0000256" key="2">
    <source>
        <dbReference type="ARBA" id="ARBA00023163"/>
    </source>
</evidence>
<dbReference type="PANTHER" id="PTHR16088">
    <property type="entry name" value="YY1 ASSOCIATED PROTEIN-RELATED"/>
    <property type="match status" value="1"/>
</dbReference>
<dbReference type="AlphaFoldDB" id="A0A0A1X5X7"/>
<dbReference type="EMBL" id="GBXI01008152">
    <property type="protein sequence ID" value="JAD06140.1"/>
    <property type="molecule type" value="Transcribed_RNA"/>
</dbReference>